<name>A0A1G2MUC3_9BACT</name>
<reference evidence="1 2" key="1">
    <citation type="journal article" date="2016" name="Nat. Commun.">
        <title>Thousands of microbial genomes shed light on interconnected biogeochemical processes in an aquifer system.</title>
        <authorList>
            <person name="Anantharaman K."/>
            <person name="Brown C.T."/>
            <person name="Hug L.A."/>
            <person name="Sharon I."/>
            <person name="Castelle C.J."/>
            <person name="Probst A.J."/>
            <person name="Thomas B.C."/>
            <person name="Singh A."/>
            <person name="Wilkins M.J."/>
            <person name="Karaoz U."/>
            <person name="Brodie E.L."/>
            <person name="Williams K.H."/>
            <person name="Hubbard S.S."/>
            <person name="Banfield J.F."/>
        </authorList>
    </citation>
    <scope>NUCLEOTIDE SEQUENCE [LARGE SCALE GENOMIC DNA]</scope>
</reference>
<evidence type="ECO:0000313" key="1">
    <source>
        <dbReference type="EMBL" id="OHA26541.1"/>
    </source>
</evidence>
<organism evidence="1 2">
    <name type="scientific">Candidatus Taylorbacteria bacterium RIFCSPHIGHO2_02_FULL_46_13</name>
    <dbReference type="NCBI Taxonomy" id="1802312"/>
    <lineage>
        <taxon>Bacteria</taxon>
        <taxon>Candidatus Tayloriibacteriota</taxon>
    </lineage>
</organism>
<dbReference type="Proteomes" id="UP000177565">
    <property type="component" value="Unassembled WGS sequence"/>
</dbReference>
<proteinExistence type="predicted"/>
<comment type="caution">
    <text evidence="1">The sequence shown here is derived from an EMBL/GenBank/DDBJ whole genome shotgun (WGS) entry which is preliminary data.</text>
</comment>
<dbReference type="AlphaFoldDB" id="A0A1G2MUC3"/>
<sequence>MSKKESIGSQTGKKDMSAKALATLRSHADIVGNNSGTDTAGATATSGTGTVNLGIGMPSAKYDIIFT</sequence>
<accession>A0A1G2MUC3</accession>
<dbReference type="STRING" id="1802312.A3C06_03120"/>
<protein>
    <submittedName>
        <fullName evidence="1">Uncharacterized protein</fullName>
    </submittedName>
</protein>
<evidence type="ECO:0000313" key="2">
    <source>
        <dbReference type="Proteomes" id="UP000177565"/>
    </source>
</evidence>
<dbReference type="EMBL" id="MHRQ01000020">
    <property type="protein sequence ID" value="OHA26541.1"/>
    <property type="molecule type" value="Genomic_DNA"/>
</dbReference>
<gene>
    <name evidence="1" type="ORF">A3C06_03120</name>
</gene>